<organism evidence="2 3">
    <name type="scientific">Streptomyces rubellomurinus (strain ATCC 31215)</name>
    <dbReference type="NCBI Taxonomy" id="359131"/>
    <lineage>
        <taxon>Bacteria</taxon>
        <taxon>Bacillati</taxon>
        <taxon>Actinomycetota</taxon>
        <taxon>Actinomycetes</taxon>
        <taxon>Kitasatosporales</taxon>
        <taxon>Streptomycetaceae</taxon>
        <taxon>Streptomyces</taxon>
    </lineage>
</organism>
<evidence type="ECO:0000313" key="3">
    <source>
        <dbReference type="Proteomes" id="UP000033699"/>
    </source>
</evidence>
<feature type="compositionally biased region" description="Low complexity" evidence="1">
    <location>
        <begin position="530"/>
        <end position="546"/>
    </location>
</feature>
<comment type="caution">
    <text evidence="2">The sequence shown here is derived from an EMBL/GenBank/DDBJ whole genome shotgun (WGS) entry which is preliminary data.</text>
</comment>
<proteinExistence type="predicted"/>
<gene>
    <name evidence="2" type="ORF">VM95_00585</name>
</gene>
<dbReference type="RefSeq" id="WP_045691909.1">
    <property type="nucleotide sequence ID" value="NZ_JZKH01000001.1"/>
</dbReference>
<accession>A0A0F2TKW1</accession>
<dbReference type="PATRIC" id="fig|359131.3.peg.124"/>
<feature type="region of interest" description="Disordered" evidence="1">
    <location>
        <begin position="526"/>
        <end position="548"/>
    </location>
</feature>
<keyword evidence="3" id="KW-1185">Reference proteome</keyword>
<reference evidence="2 3" key="1">
    <citation type="submission" date="2015-02" db="EMBL/GenBank/DDBJ databases">
        <authorList>
            <person name="Ju K.-S."/>
            <person name="Doroghazi J.R."/>
            <person name="Metcalf W."/>
        </authorList>
    </citation>
    <scope>NUCLEOTIDE SEQUENCE [LARGE SCALE GENOMIC DNA]</scope>
    <source>
        <strain evidence="2 3">ATCC 31215</strain>
    </source>
</reference>
<dbReference type="AlphaFoldDB" id="A0A0F2TKW1"/>
<sequence length="759" mass="80909">MVTFSQLKQVDLGSLDSAAGDFEKLVRNWDLTRRMQNEVIGTVQQSGWHGDAAGLANARFTWARDQIHAAFEEATALAKTLRDAHTAISAAKKDLATAVQNAVTAGLTVTDDGTVKWPAPTTPEDKHDPDYTKSWQAKAETAAKAIFDAVDRATEADQDASRALGDDTGSDGTAFNAKPVGGIAEEEAKTATYIMSLGAGASDQQLKNLQTILDHYHQDPRFASAFYGNQDPADFMAKYGAMAQSGDYANSTARSAAIKGIQKDLGLTLATATDTKQPLHVSDDWESRFRAAGAKQIPVPPGADPAHSPYGYQIVSNLLREGTYDSHFLNPIAEHVTQLTEENPGRWQAVAYQNSYPFDSLKFIGQVDKDGHLQGLNPLSGILDAFGHSPEAATKFFHDPTTTYNPDGTVKSTGGENNYVKLFTAGGDNSLINDISYPLRPMETKPDPAHVLSLGHALEAAATGRAWDDTTSPYPPHTAAMNDVMSKVVDRFGTGDGPNMLRGGPLANLNGSIGNMAANHIADIENALDGPGPNSGGPNSRLPSNGAPGFLNHDNTAILLSTVGRNPDAYATIATAQQAYQSAQIQQVMMHPELHPDMATAIENVTMPGGQVAGLITHAMSDEIQQNHAISDKAINDAIDSKKDIAKMVWDNSGGILVDKIPKAGSFINDQIGDIMTQVADSYHVDTTNQGRDEAHKTTGATVQGSQQAVVNAVEDAGREAGLDQNRVDDLATRAKQTITQGWSAGHDLYDPTMASKAD</sequence>
<dbReference type="Proteomes" id="UP000033699">
    <property type="component" value="Unassembled WGS sequence"/>
</dbReference>
<protein>
    <submittedName>
        <fullName evidence="2">Uncharacterized protein</fullName>
    </submittedName>
</protein>
<feature type="region of interest" description="Disordered" evidence="1">
    <location>
        <begin position="158"/>
        <end position="178"/>
    </location>
</feature>
<evidence type="ECO:0000313" key="2">
    <source>
        <dbReference type="EMBL" id="KJS63779.1"/>
    </source>
</evidence>
<evidence type="ECO:0000256" key="1">
    <source>
        <dbReference type="SAM" id="MobiDB-lite"/>
    </source>
</evidence>
<dbReference type="OrthoDB" id="3846417at2"/>
<name>A0A0F2TKW1_STRR3</name>
<dbReference type="EMBL" id="JZKH01000001">
    <property type="protein sequence ID" value="KJS63779.1"/>
    <property type="molecule type" value="Genomic_DNA"/>
</dbReference>